<comment type="caution">
    <text evidence="1">The sequence shown here is derived from an EMBL/GenBank/DDBJ whole genome shotgun (WGS) entry which is preliminary data.</text>
</comment>
<gene>
    <name evidence="1" type="ORF">K488DRAFT_68483</name>
</gene>
<evidence type="ECO:0000313" key="1">
    <source>
        <dbReference type="EMBL" id="KAI0035317.1"/>
    </source>
</evidence>
<accession>A0ACB8QUR4</accession>
<reference evidence="1" key="1">
    <citation type="submission" date="2021-02" db="EMBL/GenBank/DDBJ databases">
        <authorList>
            <consortium name="DOE Joint Genome Institute"/>
            <person name="Ahrendt S."/>
            <person name="Looney B.P."/>
            <person name="Miyauchi S."/>
            <person name="Morin E."/>
            <person name="Drula E."/>
            <person name="Courty P.E."/>
            <person name="Chicoki N."/>
            <person name="Fauchery L."/>
            <person name="Kohler A."/>
            <person name="Kuo A."/>
            <person name="Labutti K."/>
            <person name="Pangilinan J."/>
            <person name="Lipzen A."/>
            <person name="Riley R."/>
            <person name="Andreopoulos W."/>
            <person name="He G."/>
            <person name="Johnson J."/>
            <person name="Barry K.W."/>
            <person name="Grigoriev I.V."/>
            <person name="Nagy L."/>
            <person name="Hibbett D."/>
            <person name="Henrissat B."/>
            <person name="Matheny P.B."/>
            <person name="Labbe J."/>
            <person name="Martin F."/>
        </authorList>
    </citation>
    <scope>NUCLEOTIDE SEQUENCE</scope>
    <source>
        <strain evidence="1">EC-137</strain>
    </source>
</reference>
<dbReference type="Proteomes" id="UP000814128">
    <property type="component" value="Unassembled WGS sequence"/>
</dbReference>
<protein>
    <submittedName>
        <fullName evidence="1">Uncharacterized protein</fullName>
    </submittedName>
</protein>
<organism evidence="1 2">
    <name type="scientific">Vararia minispora EC-137</name>
    <dbReference type="NCBI Taxonomy" id="1314806"/>
    <lineage>
        <taxon>Eukaryota</taxon>
        <taxon>Fungi</taxon>
        <taxon>Dikarya</taxon>
        <taxon>Basidiomycota</taxon>
        <taxon>Agaricomycotina</taxon>
        <taxon>Agaricomycetes</taxon>
        <taxon>Russulales</taxon>
        <taxon>Lachnocladiaceae</taxon>
        <taxon>Vararia</taxon>
    </lineage>
</organism>
<reference evidence="1" key="2">
    <citation type="journal article" date="2022" name="New Phytol.">
        <title>Evolutionary transition to the ectomycorrhizal habit in the genomes of a hyperdiverse lineage of mushroom-forming fungi.</title>
        <authorList>
            <person name="Looney B."/>
            <person name="Miyauchi S."/>
            <person name="Morin E."/>
            <person name="Drula E."/>
            <person name="Courty P.E."/>
            <person name="Kohler A."/>
            <person name="Kuo A."/>
            <person name="LaButti K."/>
            <person name="Pangilinan J."/>
            <person name="Lipzen A."/>
            <person name="Riley R."/>
            <person name="Andreopoulos W."/>
            <person name="He G."/>
            <person name="Johnson J."/>
            <person name="Nolan M."/>
            <person name="Tritt A."/>
            <person name="Barry K.W."/>
            <person name="Grigoriev I.V."/>
            <person name="Nagy L.G."/>
            <person name="Hibbett D."/>
            <person name="Henrissat B."/>
            <person name="Matheny P.B."/>
            <person name="Labbe J."/>
            <person name="Martin F.M."/>
        </authorList>
    </citation>
    <scope>NUCLEOTIDE SEQUENCE</scope>
    <source>
        <strain evidence="1">EC-137</strain>
    </source>
</reference>
<name>A0ACB8QUR4_9AGAM</name>
<sequence>MSTTPLENPFVFDLSSTYGTVLLGGYLSCAFWGINVMQAYEQDSLFLKSAVSRLVGINGLFPDDNCVTDTIHKVLVTMAPWHTLVANWGRVSVVRAVPAEALHGIWVGYIIIGVVQFYYMRRIVNRFDNTLRPQLVALALLLALPYLSFVINKEYSDVIAPNNLRISTTFLVAGLIIDSAIAAGMLILLREANAVDKRFFRSNRTTNTIRRLMILVVNTGLVTVVVNVVSLIIDLCTYGRNNWAAVPQFPVSSIYISAFLANLNARHYIRGDGGVVTITNIEDMPQHNTSGRSLANTPSSRIMFAQKDSGMGPGGSDGDTTVDRHIVVNIDKSSRTVDDHNFSVTLDKSVEDFLSSGVMD</sequence>
<evidence type="ECO:0000313" key="2">
    <source>
        <dbReference type="Proteomes" id="UP000814128"/>
    </source>
</evidence>
<dbReference type="EMBL" id="MU273486">
    <property type="protein sequence ID" value="KAI0035317.1"/>
    <property type="molecule type" value="Genomic_DNA"/>
</dbReference>
<keyword evidence="2" id="KW-1185">Reference proteome</keyword>
<proteinExistence type="predicted"/>